<dbReference type="AlphaFoldDB" id="A0A1M4EHZ6"/>
<feature type="region of interest" description="Disordered" evidence="1">
    <location>
        <begin position="1"/>
        <end position="76"/>
    </location>
</feature>
<proteinExistence type="predicted"/>
<name>A0A1M4EHZ6_9ACTN</name>
<evidence type="ECO:0000313" key="2">
    <source>
        <dbReference type="EMBL" id="SBO98577.1"/>
    </source>
</evidence>
<evidence type="ECO:0000256" key="1">
    <source>
        <dbReference type="SAM" id="MobiDB-lite"/>
    </source>
</evidence>
<gene>
    <name evidence="2" type="ORF">BN4615_P8093</name>
</gene>
<sequence length="76" mass="7985">MKPRRVRAEATWRCRPGTASTSAERMSPSAAMTPGSTPSPARDTGSDPGITPAFHPVALGHKPSEGVDRCGSRTTH</sequence>
<dbReference type="EMBL" id="LT559118">
    <property type="protein sequence ID" value="SBO98577.1"/>
    <property type="molecule type" value="Genomic_DNA"/>
</dbReference>
<reference evidence="2" key="1">
    <citation type="submission" date="2016-04" db="EMBL/GenBank/DDBJ databases">
        <authorList>
            <person name="Evans L.H."/>
            <person name="Alamgir A."/>
            <person name="Owens N."/>
            <person name="Weber N.D."/>
            <person name="Virtaneva K."/>
            <person name="Barbian K."/>
            <person name="Babar A."/>
            <person name="Rosenke K."/>
        </authorList>
    </citation>
    <scope>NUCLEOTIDE SEQUENCE</scope>
    <source>
        <strain evidence="2">Nono1</strain>
    </source>
</reference>
<accession>A0A1M4EHZ6</accession>
<feature type="compositionally biased region" description="Basic and acidic residues" evidence="1">
    <location>
        <begin position="62"/>
        <end position="76"/>
    </location>
</feature>
<organism evidence="2">
    <name type="scientific">Nonomuraea gerenzanensis</name>
    <dbReference type="NCBI Taxonomy" id="93944"/>
    <lineage>
        <taxon>Bacteria</taxon>
        <taxon>Bacillati</taxon>
        <taxon>Actinomycetota</taxon>
        <taxon>Actinomycetes</taxon>
        <taxon>Streptosporangiales</taxon>
        <taxon>Streptosporangiaceae</taxon>
        <taxon>Nonomuraea</taxon>
    </lineage>
</organism>
<protein>
    <submittedName>
        <fullName evidence="2">Uncharacterized protein</fullName>
    </submittedName>
</protein>
<feature type="compositionally biased region" description="Basic and acidic residues" evidence="1">
    <location>
        <begin position="1"/>
        <end position="12"/>
    </location>
</feature>